<dbReference type="PANTHER" id="PTHR43182">
    <property type="entry name" value="COBALT-PRECORRIN-6B C(15)-METHYLTRANSFERASE (DECARBOXYLATING)"/>
    <property type="match status" value="1"/>
</dbReference>
<dbReference type="SUPFAM" id="SSF53790">
    <property type="entry name" value="Tetrapyrrole methylase"/>
    <property type="match status" value="1"/>
</dbReference>
<dbReference type="InterPro" id="IPR029063">
    <property type="entry name" value="SAM-dependent_MTases_sf"/>
</dbReference>
<keyword evidence="8" id="KW-1185">Reference proteome</keyword>
<dbReference type="InterPro" id="IPR035996">
    <property type="entry name" value="4pyrrol_Methylase_sf"/>
</dbReference>
<dbReference type="Pfam" id="PF00590">
    <property type="entry name" value="TP_methylase"/>
    <property type="match status" value="1"/>
</dbReference>
<dbReference type="InterPro" id="IPR000878">
    <property type="entry name" value="4pyrrol_Mease"/>
</dbReference>
<dbReference type="InterPro" id="IPR014777">
    <property type="entry name" value="4pyrrole_Mease_sub1"/>
</dbReference>
<reference evidence="8" key="1">
    <citation type="journal article" date="2019" name="Int. J. Syst. Evol. Microbiol.">
        <title>The Global Catalogue of Microorganisms (GCM) 10K type strain sequencing project: providing services to taxonomists for standard genome sequencing and annotation.</title>
        <authorList>
            <consortium name="The Broad Institute Genomics Platform"/>
            <consortium name="The Broad Institute Genome Sequencing Center for Infectious Disease"/>
            <person name="Wu L."/>
            <person name="Ma J."/>
        </authorList>
    </citation>
    <scope>NUCLEOTIDE SEQUENCE [LARGE SCALE GENOMIC DNA]</scope>
    <source>
        <strain evidence="8">CCUG 55609</strain>
    </source>
</reference>
<evidence type="ECO:0000256" key="4">
    <source>
        <dbReference type="ARBA" id="ARBA00022679"/>
    </source>
</evidence>
<keyword evidence="5" id="KW-0949">S-adenosyl-L-methionine</keyword>
<evidence type="ECO:0000256" key="5">
    <source>
        <dbReference type="ARBA" id="ARBA00022691"/>
    </source>
</evidence>
<name>A0ABW3YUY7_MYCRA</name>
<feature type="domain" description="Tetrapyrrole methylase" evidence="6">
    <location>
        <begin position="20"/>
        <end position="200"/>
    </location>
</feature>
<dbReference type="Proteomes" id="UP001597173">
    <property type="component" value="Unassembled WGS sequence"/>
</dbReference>
<gene>
    <name evidence="7" type="primary">cbiE</name>
    <name evidence="7" type="ORF">ACFQ33_07455</name>
</gene>
<accession>A0ABW3YUY7</accession>
<dbReference type="NCBIfam" id="TIGR02469">
    <property type="entry name" value="CbiT"/>
    <property type="match status" value="1"/>
</dbReference>
<evidence type="ECO:0000256" key="2">
    <source>
        <dbReference type="ARBA" id="ARBA00022573"/>
    </source>
</evidence>
<evidence type="ECO:0000313" key="7">
    <source>
        <dbReference type="EMBL" id="MFD1327727.1"/>
    </source>
</evidence>
<evidence type="ECO:0000313" key="8">
    <source>
        <dbReference type="Proteomes" id="UP001597173"/>
    </source>
</evidence>
<dbReference type="SUPFAM" id="SSF53335">
    <property type="entry name" value="S-adenosyl-L-methionine-dependent methyltransferases"/>
    <property type="match status" value="1"/>
</dbReference>
<comment type="caution">
    <text evidence="7">The sequence shown here is derived from an EMBL/GenBank/DDBJ whole genome shotgun (WGS) entry which is preliminary data.</text>
</comment>
<dbReference type="InterPro" id="IPR006365">
    <property type="entry name" value="Cbl_synth_CobL"/>
</dbReference>
<dbReference type="InterPro" id="IPR050714">
    <property type="entry name" value="Cobalamin_biosynth_MTase"/>
</dbReference>
<dbReference type="PANTHER" id="PTHR43182:SF1">
    <property type="entry name" value="COBALT-PRECORRIN-7 C(5)-METHYLTRANSFERASE"/>
    <property type="match status" value="1"/>
</dbReference>
<organism evidence="7 8">
    <name type="scientific">Mycoplana ramosa</name>
    <name type="common">Mycoplana bullata</name>
    <dbReference type="NCBI Taxonomy" id="40837"/>
    <lineage>
        <taxon>Bacteria</taxon>
        <taxon>Pseudomonadati</taxon>
        <taxon>Pseudomonadota</taxon>
        <taxon>Alphaproteobacteria</taxon>
        <taxon>Hyphomicrobiales</taxon>
        <taxon>Rhizobiaceae</taxon>
        <taxon>Mycoplana</taxon>
    </lineage>
</organism>
<dbReference type="InterPro" id="IPR012818">
    <property type="entry name" value="CbiE"/>
</dbReference>
<dbReference type="EMBL" id="JBHTNF010000003">
    <property type="protein sequence ID" value="MFD1327727.1"/>
    <property type="molecule type" value="Genomic_DNA"/>
</dbReference>
<protein>
    <submittedName>
        <fullName evidence="7">Precorrin-6y C5,15-methyltransferase (Decarboxylating) subunit CbiE</fullName>
    </submittedName>
</protein>
<dbReference type="CDD" id="cd02440">
    <property type="entry name" value="AdoMet_MTases"/>
    <property type="match status" value="1"/>
</dbReference>
<evidence type="ECO:0000259" key="6">
    <source>
        <dbReference type="Pfam" id="PF00590"/>
    </source>
</evidence>
<dbReference type="NCBIfam" id="TIGR02467">
    <property type="entry name" value="CbiE"/>
    <property type="match status" value="1"/>
</dbReference>
<dbReference type="Gene3D" id="3.40.1010.10">
    <property type="entry name" value="Cobalt-precorrin-4 Transmethylase, Domain 1"/>
    <property type="match status" value="1"/>
</dbReference>
<evidence type="ECO:0000256" key="3">
    <source>
        <dbReference type="ARBA" id="ARBA00022603"/>
    </source>
</evidence>
<keyword evidence="2" id="KW-0169">Cobalamin biosynthesis</keyword>
<dbReference type="Gene3D" id="3.40.50.150">
    <property type="entry name" value="Vaccinia Virus protein VP39"/>
    <property type="match status" value="1"/>
</dbReference>
<sequence length="425" mass="43873">MRLLSTPDPSVDPTASPPWLTIVGIGEDGLAGLGDAAKAAIAKAAIVFGGARHLDLAAPAIVGESQAWLSPFARSVEAVLAARGRPVVVLASGDPFFHGVGVTLSRTIPRSEMTVLPAPSSLSLAASRMGWALQDAVSLSLHGRPIDLIRPHLHPGSRILALTSDSDGPRVLAALLKQAGFGASTLTVLEALGGPRERVSTHQADRFALDDTDMLNVCAVEVAAGEAARVLPFTPGLDDALFEHDGQITKREVRALTLSALAPRRGELLWDIGAGSGSIGIEWMLADPSLRAIAIEAVPERAARIRHNAAHFGVPGLVVVEGAAPGALAGLAVPDAVFIGGGGSEGGVIEAAIAALKPGGRLVANSVTTEMDAVLLAAHARLGGSLIRIDIARAGPIGQMTGWRPAMPVTQWSWRKPANEIEEQA</sequence>
<dbReference type="RefSeq" id="WP_374836444.1">
    <property type="nucleotide sequence ID" value="NZ_JBHEEW010000003.1"/>
</dbReference>
<proteinExistence type="predicted"/>
<keyword evidence="4" id="KW-0808">Transferase</keyword>
<dbReference type="PIRSF" id="PIRSF036428">
    <property type="entry name" value="CobL"/>
    <property type="match status" value="1"/>
</dbReference>
<keyword evidence="3" id="KW-0489">Methyltransferase</keyword>
<dbReference type="CDD" id="cd11644">
    <property type="entry name" value="Precorrin-6Y-MT"/>
    <property type="match status" value="1"/>
</dbReference>
<comment type="pathway">
    <text evidence="1">Cofactor biosynthesis; adenosylcobalamin biosynthesis.</text>
</comment>
<dbReference type="InterPro" id="IPR014008">
    <property type="entry name" value="Cbl_synth_MTase_CbiT"/>
</dbReference>
<evidence type="ECO:0000256" key="1">
    <source>
        <dbReference type="ARBA" id="ARBA00004953"/>
    </source>
</evidence>